<dbReference type="InterPro" id="IPR006076">
    <property type="entry name" value="FAD-dep_OxRdtase"/>
</dbReference>
<reference evidence="2 3" key="1">
    <citation type="journal article" date="2019" name="Int. J. Syst. Evol. Microbiol.">
        <title>The Global Catalogue of Microorganisms (GCM) 10K type strain sequencing project: providing services to taxonomists for standard genome sequencing and annotation.</title>
        <authorList>
            <consortium name="The Broad Institute Genomics Platform"/>
            <consortium name="The Broad Institute Genome Sequencing Center for Infectious Disease"/>
            <person name="Wu L."/>
            <person name="Ma J."/>
        </authorList>
    </citation>
    <scope>NUCLEOTIDE SEQUENCE [LARGE SCALE GENOMIC DNA]</scope>
    <source>
        <strain evidence="2 3">JCM 17504</strain>
    </source>
</reference>
<dbReference type="Gene3D" id="3.30.9.10">
    <property type="entry name" value="D-Amino Acid Oxidase, subunit A, domain 2"/>
    <property type="match status" value="1"/>
</dbReference>
<comment type="caution">
    <text evidence="2">The sequence shown here is derived from an EMBL/GenBank/DDBJ whole genome shotgun (WGS) entry which is preliminary data.</text>
</comment>
<organism evidence="2 3">
    <name type="scientific">Haladaptatus pallidirubidus</name>
    <dbReference type="NCBI Taxonomy" id="1008152"/>
    <lineage>
        <taxon>Archaea</taxon>
        <taxon>Methanobacteriati</taxon>
        <taxon>Methanobacteriota</taxon>
        <taxon>Stenosarchaea group</taxon>
        <taxon>Halobacteria</taxon>
        <taxon>Halobacteriales</taxon>
        <taxon>Haladaptataceae</taxon>
        <taxon>Haladaptatus</taxon>
    </lineage>
</organism>
<dbReference type="Pfam" id="PF01266">
    <property type="entry name" value="DAO"/>
    <property type="match status" value="1"/>
</dbReference>
<gene>
    <name evidence="2" type="ORF">GCM10025751_43460</name>
</gene>
<dbReference type="EMBL" id="BAABKX010000018">
    <property type="protein sequence ID" value="GAA5059449.1"/>
    <property type="molecule type" value="Genomic_DNA"/>
</dbReference>
<evidence type="ECO:0000259" key="1">
    <source>
        <dbReference type="Pfam" id="PF01266"/>
    </source>
</evidence>
<evidence type="ECO:0000313" key="2">
    <source>
        <dbReference type="EMBL" id="GAA5059449.1"/>
    </source>
</evidence>
<feature type="domain" description="FAD dependent oxidoreductase" evidence="1">
    <location>
        <begin position="4"/>
        <end position="61"/>
    </location>
</feature>
<dbReference type="SUPFAM" id="SSF51905">
    <property type="entry name" value="FAD/NAD(P)-binding domain"/>
    <property type="match status" value="1"/>
</dbReference>
<name>A0AAV3UMN1_9EURY</name>
<dbReference type="Proteomes" id="UP001501729">
    <property type="component" value="Unassembled WGS sequence"/>
</dbReference>
<dbReference type="InterPro" id="IPR036188">
    <property type="entry name" value="FAD/NAD-bd_sf"/>
</dbReference>
<protein>
    <recommendedName>
        <fullName evidence="1">FAD dependent oxidoreductase domain-containing protein</fullName>
    </recommendedName>
</protein>
<proteinExistence type="predicted"/>
<dbReference type="AlphaFoldDB" id="A0AAV3UMN1"/>
<accession>A0AAV3UMN1</accession>
<dbReference type="Gene3D" id="3.50.50.60">
    <property type="entry name" value="FAD/NAD(P)-binding domain"/>
    <property type="match status" value="1"/>
</dbReference>
<evidence type="ECO:0000313" key="3">
    <source>
        <dbReference type="Proteomes" id="UP001501729"/>
    </source>
</evidence>
<sequence length="67" mass="7604">MLNERGVPSELVTPEDVREHCPGLQSEEFRGATYCPTDGFADPQIALQGFATRAPERRGWRFEPVRK</sequence>
<keyword evidence="3" id="KW-1185">Reference proteome</keyword>